<evidence type="ECO:0000256" key="2">
    <source>
        <dbReference type="ARBA" id="ARBA00005453"/>
    </source>
</evidence>
<dbReference type="GO" id="GO:0005743">
    <property type="term" value="C:mitochondrial inner membrane"/>
    <property type="evidence" value="ECO:0007669"/>
    <property type="project" value="UniProtKB-SubCell"/>
</dbReference>
<evidence type="ECO:0000256" key="4">
    <source>
        <dbReference type="ARBA" id="ARBA00022946"/>
    </source>
</evidence>
<dbReference type="FunCoup" id="A0A139WBW9">
    <property type="interactions" value="537"/>
</dbReference>
<keyword evidence="8" id="KW-1185">Reference proteome</keyword>
<reference evidence="7 8" key="1">
    <citation type="journal article" date="2008" name="Nature">
        <title>The genome of the model beetle and pest Tribolium castaneum.</title>
        <authorList>
            <consortium name="Tribolium Genome Sequencing Consortium"/>
            <person name="Richards S."/>
            <person name="Gibbs R.A."/>
            <person name="Weinstock G.M."/>
            <person name="Brown S.J."/>
            <person name="Denell R."/>
            <person name="Beeman R.W."/>
            <person name="Gibbs R."/>
            <person name="Beeman R.W."/>
            <person name="Brown S.J."/>
            <person name="Bucher G."/>
            <person name="Friedrich M."/>
            <person name="Grimmelikhuijzen C.J."/>
            <person name="Klingler M."/>
            <person name="Lorenzen M."/>
            <person name="Richards S."/>
            <person name="Roth S."/>
            <person name="Schroder R."/>
            <person name="Tautz D."/>
            <person name="Zdobnov E.M."/>
            <person name="Muzny D."/>
            <person name="Gibbs R.A."/>
            <person name="Weinstock G.M."/>
            <person name="Attaway T."/>
            <person name="Bell S."/>
            <person name="Buhay C.J."/>
            <person name="Chandrabose M.N."/>
            <person name="Chavez D."/>
            <person name="Clerk-Blankenburg K.P."/>
            <person name="Cree A."/>
            <person name="Dao M."/>
            <person name="Davis C."/>
            <person name="Chacko J."/>
            <person name="Dinh H."/>
            <person name="Dugan-Rocha S."/>
            <person name="Fowler G."/>
            <person name="Garner T.T."/>
            <person name="Garnes J."/>
            <person name="Gnirke A."/>
            <person name="Hawes A."/>
            <person name="Hernandez J."/>
            <person name="Hines S."/>
            <person name="Holder M."/>
            <person name="Hume J."/>
            <person name="Jhangiani S.N."/>
            <person name="Joshi V."/>
            <person name="Khan Z.M."/>
            <person name="Jackson L."/>
            <person name="Kovar C."/>
            <person name="Kowis A."/>
            <person name="Lee S."/>
            <person name="Lewis L.R."/>
            <person name="Margolis J."/>
            <person name="Morgan M."/>
            <person name="Nazareth L.V."/>
            <person name="Nguyen N."/>
            <person name="Okwuonu G."/>
            <person name="Parker D."/>
            <person name="Richards S."/>
            <person name="Ruiz S.J."/>
            <person name="Santibanez J."/>
            <person name="Savard J."/>
            <person name="Scherer S.E."/>
            <person name="Schneider B."/>
            <person name="Sodergren E."/>
            <person name="Tautz D."/>
            <person name="Vattahil S."/>
            <person name="Villasana D."/>
            <person name="White C.S."/>
            <person name="Wright R."/>
            <person name="Park Y."/>
            <person name="Beeman R.W."/>
            <person name="Lord J."/>
            <person name="Oppert B."/>
            <person name="Lorenzen M."/>
            <person name="Brown S."/>
            <person name="Wang L."/>
            <person name="Savard J."/>
            <person name="Tautz D."/>
            <person name="Richards S."/>
            <person name="Weinstock G."/>
            <person name="Gibbs R.A."/>
            <person name="Liu Y."/>
            <person name="Worley K."/>
            <person name="Weinstock G."/>
            <person name="Elsik C.G."/>
            <person name="Reese J.T."/>
            <person name="Elhaik E."/>
            <person name="Landan G."/>
            <person name="Graur D."/>
            <person name="Arensburger P."/>
            <person name="Atkinson P."/>
            <person name="Beeman R.W."/>
            <person name="Beidler J."/>
            <person name="Brown S.J."/>
            <person name="Demuth J.P."/>
            <person name="Drury D.W."/>
            <person name="Du Y.Z."/>
            <person name="Fujiwara H."/>
            <person name="Lorenzen M."/>
            <person name="Maselli V."/>
            <person name="Osanai M."/>
            <person name="Park Y."/>
            <person name="Robertson H.M."/>
            <person name="Tu Z."/>
            <person name="Wang J.J."/>
            <person name="Wang S."/>
            <person name="Richards S."/>
            <person name="Song H."/>
            <person name="Zhang L."/>
            <person name="Sodergren E."/>
            <person name="Werner D."/>
            <person name="Stanke M."/>
            <person name="Morgenstern B."/>
            <person name="Solovyev V."/>
            <person name="Kosarev P."/>
            <person name="Brown G."/>
            <person name="Chen H.C."/>
            <person name="Ermolaeva O."/>
            <person name="Hlavina W."/>
            <person name="Kapustin Y."/>
            <person name="Kiryutin B."/>
            <person name="Kitts P."/>
            <person name="Maglott D."/>
            <person name="Pruitt K."/>
            <person name="Sapojnikov V."/>
            <person name="Souvorov A."/>
            <person name="Mackey A.J."/>
            <person name="Waterhouse R.M."/>
            <person name="Wyder S."/>
            <person name="Zdobnov E.M."/>
            <person name="Zdobnov E.M."/>
            <person name="Wyder S."/>
            <person name="Kriventseva E.V."/>
            <person name="Kadowaki T."/>
            <person name="Bork P."/>
            <person name="Aranda M."/>
            <person name="Bao R."/>
            <person name="Beermann A."/>
            <person name="Berns N."/>
            <person name="Bolognesi R."/>
            <person name="Bonneton F."/>
            <person name="Bopp D."/>
            <person name="Brown S.J."/>
            <person name="Bucher G."/>
            <person name="Butts T."/>
            <person name="Chaumot A."/>
            <person name="Denell R.E."/>
            <person name="Ferrier D.E."/>
            <person name="Friedrich M."/>
            <person name="Gordon C.M."/>
            <person name="Jindra M."/>
            <person name="Klingler M."/>
            <person name="Lan Q."/>
            <person name="Lattorff H.M."/>
            <person name="Laudet V."/>
            <person name="von Levetsow C."/>
            <person name="Liu Z."/>
            <person name="Lutz R."/>
            <person name="Lynch J.A."/>
            <person name="da Fonseca R.N."/>
            <person name="Posnien N."/>
            <person name="Reuter R."/>
            <person name="Roth S."/>
            <person name="Savard J."/>
            <person name="Schinko J.B."/>
            <person name="Schmitt C."/>
            <person name="Schoppmeier M."/>
            <person name="Schroder R."/>
            <person name="Shippy T.D."/>
            <person name="Simonnet F."/>
            <person name="Marques-Souza H."/>
            <person name="Tautz D."/>
            <person name="Tomoyasu Y."/>
            <person name="Trauner J."/>
            <person name="Van der Zee M."/>
            <person name="Vervoort M."/>
            <person name="Wittkopp N."/>
            <person name="Wimmer E.A."/>
            <person name="Yang X."/>
            <person name="Jones A.K."/>
            <person name="Sattelle D.B."/>
            <person name="Ebert P.R."/>
            <person name="Nelson D."/>
            <person name="Scott J.G."/>
            <person name="Beeman R.W."/>
            <person name="Muthukrishnan S."/>
            <person name="Kramer K.J."/>
            <person name="Arakane Y."/>
            <person name="Beeman R.W."/>
            <person name="Zhu Q."/>
            <person name="Hogenkamp D."/>
            <person name="Dixit R."/>
            <person name="Oppert B."/>
            <person name="Jiang H."/>
            <person name="Zou Z."/>
            <person name="Marshall J."/>
            <person name="Elpidina E."/>
            <person name="Vinokurov K."/>
            <person name="Oppert C."/>
            <person name="Zou Z."/>
            <person name="Evans J."/>
            <person name="Lu Z."/>
            <person name="Zhao P."/>
            <person name="Sumathipala N."/>
            <person name="Altincicek B."/>
            <person name="Vilcinskas A."/>
            <person name="Williams M."/>
            <person name="Hultmark D."/>
            <person name="Hetru C."/>
            <person name="Jiang H."/>
            <person name="Grimmelikhuijzen C.J."/>
            <person name="Hauser F."/>
            <person name="Cazzamali G."/>
            <person name="Williamson M."/>
            <person name="Park Y."/>
            <person name="Li B."/>
            <person name="Tanaka Y."/>
            <person name="Predel R."/>
            <person name="Neupert S."/>
            <person name="Schachtner J."/>
            <person name="Verleyen P."/>
            <person name="Raible F."/>
            <person name="Bork P."/>
            <person name="Friedrich M."/>
            <person name="Walden K.K."/>
            <person name="Robertson H.M."/>
            <person name="Angeli S."/>
            <person name="Foret S."/>
            <person name="Bucher G."/>
            <person name="Schuetz S."/>
            <person name="Maleszka R."/>
            <person name="Wimmer E.A."/>
            <person name="Beeman R.W."/>
            <person name="Lorenzen M."/>
            <person name="Tomoyasu Y."/>
            <person name="Miller S.C."/>
            <person name="Grossmann D."/>
            <person name="Bucher G."/>
        </authorList>
    </citation>
    <scope>NUCLEOTIDE SEQUENCE [LARGE SCALE GENOMIC DNA]</scope>
    <source>
        <strain evidence="7 8">Georgia GA2</strain>
    </source>
</reference>
<dbReference type="OrthoDB" id="6246201at2759"/>
<dbReference type="InParanoid" id="A0A139WBW9"/>
<proteinExistence type="inferred from homology"/>
<evidence type="ECO:0000313" key="7">
    <source>
        <dbReference type="EMBL" id="KYB25412.1"/>
    </source>
</evidence>
<dbReference type="Proteomes" id="UP000007266">
    <property type="component" value="Linkage group 9"/>
</dbReference>
<dbReference type="PANTHER" id="PTHR31107:SF2">
    <property type="entry name" value="CYTOCHROME C OXIDASE ASSEMBLY FACTOR 8"/>
    <property type="match status" value="1"/>
</dbReference>
<sequence length="183" mass="21658">MLKNLKKVGLKPLILKPYRTTAPALTRDITSSKRSEQPHPVFLEKSVEDPVIVVSETDDVDLIGPPDPLSNLRPIIRKCLRDETPLQRQLRQMQDATQSWNHDFWAKHNTNFIKKRQEFVQLRQSQGEARQLTAEEMSDFYKSFLDQNWETHLNYNLEWYRRNFVLLFLAFRVSLEKNLAKFS</sequence>
<keyword evidence="6" id="KW-0472">Membrane</keyword>
<dbReference type="InterPro" id="IPR018796">
    <property type="entry name" value="COA8"/>
</dbReference>
<dbReference type="GO" id="GO:0005739">
    <property type="term" value="C:mitochondrion"/>
    <property type="evidence" value="ECO:0000318"/>
    <property type="project" value="GO_Central"/>
</dbReference>
<evidence type="ECO:0000256" key="3">
    <source>
        <dbReference type="ARBA" id="ARBA00022792"/>
    </source>
</evidence>
<protein>
    <submittedName>
        <fullName evidence="7">APOPT family protein CG14806, mitochondrial-like Protein</fullName>
    </submittedName>
</protein>
<dbReference type="EMBL" id="KQ971372">
    <property type="protein sequence ID" value="KYB25412.1"/>
    <property type="molecule type" value="Genomic_DNA"/>
</dbReference>
<keyword evidence="5" id="KW-0496">Mitochondrion</keyword>
<keyword evidence="4" id="KW-0809">Transit peptide</keyword>
<keyword evidence="3" id="KW-0999">Mitochondrion inner membrane</keyword>
<evidence type="ECO:0000256" key="1">
    <source>
        <dbReference type="ARBA" id="ARBA00004443"/>
    </source>
</evidence>
<dbReference type="PANTHER" id="PTHR31107">
    <property type="entry name" value="APOPTOGENIC PROTEIN 1, MITOCHONDRIAL"/>
    <property type="match status" value="1"/>
</dbReference>
<dbReference type="Pfam" id="PF10231">
    <property type="entry name" value="COA8"/>
    <property type="match status" value="1"/>
</dbReference>
<gene>
    <name evidence="7" type="primary">AUGUSTUS-3.0.2_34463</name>
    <name evidence="7" type="ORF">TcasGA2_TC034463</name>
</gene>
<dbReference type="GO" id="GO:0097193">
    <property type="term" value="P:intrinsic apoptotic signaling pathway"/>
    <property type="evidence" value="ECO:0007669"/>
    <property type="project" value="InterPro"/>
</dbReference>
<evidence type="ECO:0000313" key="8">
    <source>
        <dbReference type="Proteomes" id="UP000007266"/>
    </source>
</evidence>
<comment type="similarity">
    <text evidence="2">Belongs to the COA8 family.</text>
</comment>
<evidence type="ECO:0000256" key="5">
    <source>
        <dbReference type="ARBA" id="ARBA00023128"/>
    </source>
</evidence>
<comment type="subcellular location">
    <subcellularLocation>
        <location evidence="1">Mitochondrion inner membrane</location>
        <topology evidence="1">Peripheral membrane protein</topology>
        <orientation evidence="1">Matrix side</orientation>
    </subcellularLocation>
</comment>
<dbReference type="OMA" id="AWNQEFW"/>
<reference evidence="7 8" key="2">
    <citation type="journal article" date="2010" name="Nucleic Acids Res.">
        <title>BeetleBase in 2010: revisions to provide comprehensive genomic information for Tribolium castaneum.</title>
        <authorList>
            <person name="Kim H.S."/>
            <person name="Murphy T."/>
            <person name="Xia J."/>
            <person name="Caragea D."/>
            <person name="Park Y."/>
            <person name="Beeman R.W."/>
            <person name="Lorenzen M.D."/>
            <person name="Butcher S."/>
            <person name="Manak J.R."/>
            <person name="Brown S.J."/>
        </authorList>
    </citation>
    <scope>GENOME REANNOTATION</scope>
    <source>
        <strain evidence="7 8">Georgia GA2</strain>
    </source>
</reference>
<dbReference type="STRING" id="7070.A0A139WBW9"/>
<dbReference type="KEGG" id="tca:661231"/>
<evidence type="ECO:0000256" key="6">
    <source>
        <dbReference type="ARBA" id="ARBA00023136"/>
    </source>
</evidence>
<dbReference type="AlphaFoldDB" id="A0A139WBW9"/>
<name>A0A139WBW9_TRICA</name>
<organism evidence="7 8">
    <name type="scientific">Tribolium castaneum</name>
    <name type="common">Red flour beetle</name>
    <dbReference type="NCBI Taxonomy" id="7070"/>
    <lineage>
        <taxon>Eukaryota</taxon>
        <taxon>Metazoa</taxon>
        <taxon>Ecdysozoa</taxon>
        <taxon>Arthropoda</taxon>
        <taxon>Hexapoda</taxon>
        <taxon>Insecta</taxon>
        <taxon>Pterygota</taxon>
        <taxon>Neoptera</taxon>
        <taxon>Endopterygota</taxon>
        <taxon>Coleoptera</taxon>
        <taxon>Polyphaga</taxon>
        <taxon>Cucujiformia</taxon>
        <taxon>Tenebrionidae</taxon>
        <taxon>Tenebrionidae incertae sedis</taxon>
        <taxon>Tribolium</taxon>
    </lineage>
</organism>
<accession>A0A139WBW9</accession>